<reference evidence="1" key="2">
    <citation type="submission" date="2015-03" db="UniProtKB">
        <authorList>
            <consortium name="EnsemblPlants"/>
        </authorList>
    </citation>
    <scope>IDENTIFICATION</scope>
</reference>
<organism evidence="1">
    <name type="scientific">Oryza barthii</name>
    <dbReference type="NCBI Taxonomy" id="65489"/>
    <lineage>
        <taxon>Eukaryota</taxon>
        <taxon>Viridiplantae</taxon>
        <taxon>Streptophyta</taxon>
        <taxon>Embryophyta</taxon>
        <taxon>Tracheophyta</taxon>
        <taxon>Spermatophyta</taxon>
        <taxon>Magnoliopsida</taxon>
        <taxon>Liliopsida</taxon>
        <taxon>Poales</taxon>
        <taxon>Poaceae</taxon>
        <taxon>BOP clade</taxon>
        <taxon>Oryzoideae</taxon>
        <taxon>Oryzeae</taxon>
        <taxon>Oryzinae</taxon>
        <taxon>Oryza</taxon>
    </lineage>
</organism>
<proteinExistence type="predicted"/>
<dbReference type="PaxDb" id="65489-OBART10G19550.1"/>
<sequence>MGAAFGPLYSGFRESHAAHKLREDRSGGRRTTTHVSASVSFPVAQIYRYDNDDDDDDDGKDKLIIDFSKHTLIRLAEIFDQDDDYWSLQPPDASNPTY</sequence>
<dbReference type="Proteomes" id="UP000026960">
    <property type="component" value="Chromosome 10"/>
</dbReference>
<protein>
    <submittedName>
        <fullName evidence="1">Uncharacterized protein</fullName>
    </submittedName>
</protein>
<dbReference type="EnsemblPlants" id="OBART10G19550.1">
    <property type="protein sequence ID" value="OBART10G19550.1"/>
    <property type="gene ID" value="OBART10G19550"/>
</dbReference>
<keyword evidence="2" id="KW-1185">Reference proteome</keyword>
<dbReference type="HOGENOM" id="CLU_2350408_0_0_1"/>
<evidence type="ECO:0000313" key="1">
    <source>
        <dbReference type="EnsemblPlants" id="OBART10G19550.1"/>
    </source>
</evidence>
<name>A0A0D3HGY1_9ORYZ</name>
<dbReference type="AlphaFoldDB" id="A0A0D3HGY1"/>
<reference evidence="1" key="1">
    <citation type="journal article" date="2009" name="Rice">
        <title>De Novo Next Generation Sequencing of Plant Genomes.</title>
        <authorList>
            <person name="Rounsley S."/>
            <person name="Marri P.R."/>
            <person name="Yu Y."/>
            <person name="He R."/>
            <person name="Sisneros N."/>
            <person name="Goicoechea J.L."/>
            <person name="Lee S.J."/>
            <person name="Angelova A."/>
            <person name="Kudrna D."/>
            <person name="Luo M."/>
            <person name="Affourtit J."/>
            <person name="Desany B."/>
            <person name="Knight J."/>
            <person name="Niazi F."/>
            <person name="Egholm M."/>
            <person name="Wing R.A."/>
        </authorList>
    </citation>
    <scope>NUCLEOTIDE SEQUENCE [LARGE SCALE GENOMIC DNA]</scope>
    <source>
        <strain evidence="1">cv. IRGC 105608</strain>
    </source>
</reference>
<dbReference type="Gramene" id="OBART10G19550.1">
    <property type="protein sequence ID" value="OBART10G19550.1"/>
    <property type="gene ID" value="OBART10G19550"/>
</dbReference>
<evidence type="ECO:0000313" key="2">
    <source>
        <dbReference type="Proteomes" id="UP000026960"/>
    </source>
</evidence>
<accession>A0A0D3HGY1</accession>